<sequence>MHTLDKAGKVLTDCASTAGVIIINDASSSASFCKGDLQQWQWQTWTTVTQQSPPMTTPN</sequence>
<proteinExistence type="predicted"/>
<evidence type="ECO:0008006" key="3">
    <source>
        <dbReference type="Google" id="ProtNLM"/>
    </source>
</evidence>
<comment type="caution">
    <text evidence="1">The sequence shown here is derived from an EMBL/GenBank/DDBJ whole genome shotgun (WGS) entry which is preliminary data.</text>
</comment>
<name>A0ABD3Q4A2_9STRA</name>
<reference evidence="1 2" key="1">
    <citation type="submission" date="2024-10" db="EMBL/GenBank/DDBJ databases">
        <title>Updated reference genomes for cyclostephanoid diatoms.</title>
        <authorList>
            <person name="Roberts W.R."/>
            <person name="Alverson A.J."/>
        </authorList>
    </citation>
    <scope>NUCLEOTIDE SEQUENCE [LARGE SCALE GENOMIC DNA]</scope>
    <source>
        <strain evidence="1 2">AJA276-08</strain>
    </source>
</reference>
<accession>A0ABD3Q4A2</accession>
<dbReference type="Proteomes" id="UP001530315">
    <property type="component" value="Unassembled WGS sequence"/>
</dbReference>
<organism evidence="1 2">
    <name type="scientific">Stephanodiscus triporus</name>
    <dbReference type="NCBI Taxonomy" id="2934178"/>
    <lineage>
        <taxon>Eukaryota</taxon>
        <taxon>Sar</taxon>
        <taxon>Stramenopiles</taxon>
        <taxon>Ochrophyta</taxon>
        <taxon>Bacillariophyta</taxon>
        <taxon>Coscinodiscophyceae</taxon>
        <taxon>Thalassiosirophycidae</taxon>
        <taxon>Stephanodiscales</taxon>
        <taxon>Stephanodiscaceae</taxon>
        <taxon>Stephanodiscus</taxon>
    </lineage>
</organism>
<evidence type="ECO:0000313" key="1">
    <source>
        <dbReference type="EMBL" id="KAL3794816.1"/>
    </source>
</evidence>
<dbReference type="AlphaFoldDB" id="A0ABD3Q4A2"/>
<protein>
    <recommendedName>
        <fullName evidence="3">Ricin B lectin domain-containing protein</fullName>
    </recommendedName>
</protein>
<evidence type="ECO:0000313" key="2">
    <source>
        <dbReference type="Proteomes" id="UP001530315"/>
    </source>
</evidence>
<keyword evidence="2" id="KW-1185">Reference proteome</keyword>
<dbReference type="EMBL" id="JALLAZ020000452">
    <property type="protein sequence ID" value="KAL3794816.1"/>
    <property type="molecule type" value="Genomic_DNA"/>
</dbReference>
<gene>
    <name evidence="1" type="ORF">ACHAW5_005237</name>
</gene>